<evidence type="ECO:0000313" key="2">
    <source>
        <dbReference type="EMBL" id="OEJ84177.1"/>
    </source>
</evidence>
<protein>
    <submittedName>
        <fullName evidence="2">Uncharacterized protein, mitochondrial</fullName>
    </submittedName>
</protein>
<dbReference type="PANTHER" id="PTHR28048:SF1">
    <property type="entry name" value="ACR195WP"/>
    <property type="match status" value="1"/>
</dbReference>
<dbReference type="EMBL" id="LPNM01000008">
    <property type="protein sequence ID" value="OEJ84177.1"/>
    <property type="molecule type" value="Genomic_DNA"/>
</dbReference>
<dbReference type="InterPro" id="IPR053092">
    <property type="entry name" value="Mitochondrial_unc_protein"/>
</dbReference>
<dbReference type="Proteomes" id="UP000095728">
    <property type="component" value="Unassembled WGS sequence"/>
</dbReference>
<sequence>MSNIVNLINPPPSRDLTPEETKDCVPCTIMSTAFALGFGTYLLMGKATEYDAKLATLKEHDSRNPKWWKTTLKVSGASLIIFGLWRGADGYMRYSEDKKRQKVLV</sequence>
<name>A0A1E5RBA3_9ASCO</name>
<organism evidence="2 3">
    <name type="scientific">Hanseniaspora osmophila</name>
    <dbReference type="NCBI Taxonomy" id="56408"/>
    <lineage>
        <taxon>Eukaryota</taxon>
        <taxon>Fungi</taxon>
        <taxon>Dikarya</taxon>
        <taxon>Ascomycota</taxon>
        <taxon>Saccharomycotina</taxon>
        <taxon>Saccharomycetes</taxon>
        <taxon>Saccharomycodales</taxon>
        <taxon>Saccharomycodaceae</taxon>
        <taxon>Hanseniaspora</taxon>
    </lineage>
</organism>
<reference evidence="3" key="1">
    <citation type="journal article" date="2016" name="Genome Announc.">
        <title>Genome sequences of three species of Hanseniaspora isolated from spontaneous wine fermentations.</title>
        <authorList>
            <person name="Sternes P.R."/>
            <person name="Lee D."/>
            <person name="Kutyna D.R."/>
            <person name="Borneman A.R."/>
        </authorList>
    </citation>
    <scope>NUCLEOTIDE SEQUENCE [LARGE SCALE GENOMIC DNA]</scope>
    <source>
        <strain evidence="3">AWRI3579</strain>
    </source>
</reference>
<feature type="region of interest" description="Disordered" evidence="1">
    <location>
        <begin position="1"/>
        <end position="20"/>
    </location>
</feature>
<dbReference type="InParanoid" id="A0A1E5RBA3"/>
<comment type="caution">
    <text evidence="2">The sequence shown here is derived from an EMBL/GenBank/DDBJ whole genome shotgun (WGS) entry which is preliminary data.</text>
</comment>
<gene>
    <name evidence="2" type="ORF">AWRI3579_g2942</name>
</gene>
<accession>A0A1E5RBA3</accession>
<dbReference type="PANTHER" id="PTHR28048">
    <property type="entry name" value="ACR195WP"/>
    <property type="match status" value="1"/>
</dbReference>
<dbReference type="AlphaFoldDB" id="A0A1E5RBA3"/>
<dbReference type="OrthoDB" id="4083608at2759"/>
<evidence type="ECO:0000256" key="1">
    <source>
        <dbReference type="SAM" id="MobiDB-lite"/>
    </source>
</evidence>
<evidence type="ECO:0000313" key="3">
    <source>
        <dbReference type="Proteomes" id="UP000095728"/>
    </source>
</evidence>
<keyword evidence="3" id="KW-1185">Reference proteome</keyword>
<proteinExistence type="predicted"/>
<dbReference type="FunCoup" id="A0A1E5RBA3">
    <property type="interactions" value="25"/>
</dbReference>